<gene>
    <name evidence="1" type="ORF">SAMN04489724_3351</name>
</gene>
<dbReference type="InterPro" id="IPR015915">
    <property type="entry name" value="Kelch-typ_b-propeller"/>
</dbReference>
<proteinExistence type="predicted"/>
<organism evidence="1 2">
    <name type="scientific">Algoriphagus locisalis</name>
    <dbReference type="NCBI Taxonomy" id="305507"/>
    <lineage>
        <taxon>Bacteria</taxon>
        <taxon>Pseudomonadati</taxon>
        <taxon>Bacteroidota</taxon>
        <taxon>Cytophagia</taxon>
        <taxon>Cytophagales</taxon>
        <taxon>Cyclobacteriaceae</taxon>
        <taxon>Algoriphagus</taxon>
    </lineage>
</organism>
<evidence type="ECO:0000313" key="2">
    <source>
        <dbReference type="Proteomes" id="UP000199673"/>
    </source>
</evidence>
<accession>A0A1I7CRF8</accession>
<evidence type="ECO:0000313" key="1">
    <source>
        <dbReference type="EMBL" id="SFU01963.1"/>
    </source>
</evidence>
<dbReference type="SUPFAM" id="SSF117281">
    <property type="entry name" value="Kelch motif"/>
    <property type="match status" value="1"/>
</dbReference>
<dbReference type="STRING" id="305507.SAMN04489724_3351"/>
<dbReference type="AlphaFoldDB" id="A0A1I7CRF8"/>
<protein>
    <recommendedName>
        <fullName evidence="3">Kelch motif-containing protein</fullName>
    </recommendedName>
</protein>
<keyword evidence="2" id="KW-1185">Reference proteome</keyword>
<dbReference type="EMBL" id="FPBF01000005">
    <property type="protein sequence ID" value="SFU01963.1"/>
    <property type="molecule type" value="Genomic_DNA"/>
</dbReference>
<reference evidence="2" key="1">
    <citation type="submission" date="2016-10" db="EMBL/GenBank/DDBJ databases">
        <authorList>
            <person name="Varghese N."/>
            <person name="Submissions S."/>
        </authorList>
    </citation>
    <scope>NUCLEOTIDE SEQUENCE [LARGE SCALE GENOMIC DNA]</scope>
    <source>
        <strain evidence="2">DSM 23445</strain>
    </source>
</reference>
<name>A0A1I7CRF8_9BACT</name>
<dbReference type="Gene3D" id="2.120.10.80">
    <property type="entry name" value="Kelch-type beta propeller"/>
    <property type="match status" value="1"/>
</dbReference>
<sequence length="677" mass="76478">MLLSCTEGEDQLQDPPHLAMLEIEELENQELLFTALASNFAKLAISEYGFIYGEGSQLNLSEDFVVQRFGKPSEQFSLSPIHYMERGKEYYVSAYVKAGSETYQSEPTPFVGKGLAAFALDHIEMPDPLYFGDTVRFFGKNVFPLIDKYLASINKVEAEVVEVEKDYFSILIPYMKLSNKVDDDYVFDFHVFADTKATVVQQKVNFREPVFEQGAIQKVDFGEWINIRGQYFGIDDIVPEVDGKSLGYGNVTQTDSSISIRINFNLSSDTPSIVLPIRGGNYMLEQFAQLNPSYLLPNQEYVGYGNQNFLIKGVNLNATNLLITDHAQFNVESEDLYVFASNGEIDLNYSKEFEISPRVSKLYLNNLGELGDNYVQVHLQDAVLGHSRIPTTMGFLTSKTSKAVGIGKNGFVFSEDKIVKIDIESRTFQQVKTLPASFVGYSTTFAQFAENKLIYVGYLSADGSLTRFVEYNPVTNSYVILPDVPSRAVRPAFVYSHGDFVYIEGGIGVKGVREADFVEESFKYNTKTKSWINLNRVFKNNEYSGPWHSFVYNGILMIGGGFAEPWDDGRAGMKVMSFNAQHETWEDFQFEDLGAMGDFEGFQFINGKFMNYSERYVTGLDLVSGKSFTVDNFPRNNISGMRFNTGFAANEKYYFISTGGILYEADPVYFLIDYYDI</sequence>
<dbReference type="Proteomes" id="UP000199673">
    <property type="component" value="Unassembled WGS sequence"/>
</dbReference>
<evidence type="ECO:0008006" key="3">
    <source>
        <dbReference type="Google" id="ProtNLM"/>
    </source>
</evidence>